<protein>
    <submittedName>
        <fullName evidence="1">Uncharacterized protein</fullName>
    </submittedName>
</protein>
<organism evidence="1 2">
    <name type="scientific">Paxillus rubicundulus Ve08.2h10</name>
    <dbReference type="NCBI Taxonomy" id="930991"/>
    <lineage>
        <taxon>Eukaryota</taxon>
        <taxon>Fungi</taxon>
        <taxon>Dikarya</taxon>
        <taxon>Basidiomycota</taxon>
        <taxon>Agaricomycotina</taxon>
        <taxon>Agaricomycetes</taxon>
        <taxon>Agaricomycetidae</taxon>
        <taxon>Boletales</taxon>
        <taxon>Paxilineae</taxon>
        <taxon>Paxillaceae</taxon>
        <taxon>Paxillus</taxon>
    </lineage>
</organism>
<gene>
    <name evidence="1" type="ORF">PAXRUDRAFT_828447</name>
</gene>
<dbReference type="Proteomes" id="UP000054538">
    <property type="component" value="Unassembled WGS sequence"/>
</dbReference>
<dbReference type="HOGENOM" id="CLU_005726_8_2_1"/>
<keyword evidence="2" id="KW-1185">Reference proteome</keyword>
<dbReference type="EMBL" id="KN825139">
    <property type="protein sequence ID" value="KIK93973.1"/>
    <property type="molecule type" value="Genomic_DNA"/>
</dbReference>
<sequence>MSDRSSSEADLERNVMNSLKAVPVLSMQRFFLRSARFMDAYHKGLNGTQAAWAIKKYRGHRVLPESITQEFDDAHSSPTS</sequence>
<dbReference type="AlphaFoldDB" id="A0A0D0DPP8"/>
<accession>A0A0D0DPP8</accession>
<reference evidence="2" key="2">
    <citation type="submission" date="2015-01" db="EMBL/GenBank/DDBJ databases">
        <title>Evolutionary Origins and Diversification of the Mycorrhizal Mutualists.</title>
        <authorList>
            <consortium name="DOE Joint Genome Institute"/>
            <consortium name="Mycorrhizal Genomics Consortium"/>
            <person name="Kohler A."/>
            <person name="Kuo A."/>
            <person name="Nagy L.G."/>
            <person name="Floudas D."/>
            <person name="Copeland A."/>
            <person name="Barry K.W."/>
            <person name="Cichocki N."/>
            <person name="Veneault-Fourrey C."/>
            <person name="LaButti K."/>
            <person name="Lindquist E.A."/>
            <person name="Lipzen A."/>
            <person name="Lundell T."/>
            <person name="Morin E."/>
            <person name="Murat C."/>
            <person name="Riley R."/>
            <person name="Ohm R."/>
            <person name="Sun H."/>
            <person name="Tunlid A."/>
            <person name="Henrissat B."/>
            <person name="Grigoriev I.V."/>
            <person name="Hibbett D.S."/>
            <person name="Martin F."/>
        </authorList>
    </citation>
    <scope>NUCLEOTIDE SEQUENCE [LARGE SCALE GENOMIC DNA]</scope>
    <source>
        <strain evidence="2">Ve08.2h10</strain>
    </source>
</reference>
<reference evidence="1 2" key="1">
    <citation type="submission" date="2014-04" db="EMBL/GenBank/DDBJ databases">
        <authorList>
            <consortium name="DOE Joint Genome Institute"/>
            <person name="Kuo A."/>
            <person name="Kohler A."/>
            <person name="Jargeat P."/>
            <person name="Nagy L.G."/>
            <person name="Floudas D."/>
            <person name="Copeland A."/>
            <person name="Barry K.W."/>
            <person name="Cichocki N."/>
            <person name="Veneault-Fourrey C."/>
            <person name="LaButti K."/>
            <person name="Lindquist E.A."/>
            <person name="Lipzen A."/>
            <person name="Lundell T."/>
            <person name="Morin E."/>
            <person name="Murat C."/>
            <person name="Sun H."/>
            <person name="Tunlid A."/>
            <person name="Henrissat B."/>
            <person name="Grigoriev I.V."/>
            <person name="Hibbett D.S."/>
            <person name="Martin F."/>
            <person name="Nordberg H.P."/>
            <person name="Cantor M.N."/>
            <person name="Hua S.X."/>
        </authorList>
    </citation>
    <scope>NUCLEOTIDE SEQUENCE [LARGE SCALE GENOMIC DNA]</scope>
    <source>
        <strain evidence="1 2">Ve08.2h10</strain>
    </source>
</reference>
<name>A0A0D0DPP8_9AGAM</name>
<proteinExistence type="predicted"/>
<dbReference type="OrthoDB" id="10044727at2759"/>
<evidence type="ECO:0000313" key="1">
    <source>
        <dbReference type="EMBL" id="KIK93973.1"/>
    </source>
</evidence>
<dbReference type="InParanoid" id="A0A0D0DPP8"/>
<evidence type="ECO:0000313" key="2">
    <source>
        <dbReference type="Proteomes" id="UP000054538"/>
    </source>
</evidence>